<protein>
    <submittedName>
        <fullName evidence="1">Uncharacterized protein</fullName>
    </submittedName>
</protein>
<comment type="caution">
    <text evidence="1">The sequence shown here is derived from an EMBL/GenBank/DDBJ whole genome shotgun (WGS) entry which is preliminary data.</text>
</comment>
<accession>A0AAV9JQW8</accession>
<sequence>MAAKPHPKHLQILKYYVDIVASKDEAVVAARLAELDKLTITIDTATWLAALRYAERRIELVQMESNLLLERSGEIAKVMGKYKEDGSGLVLTKGGYLREKQSLGLAGDAEVEEVIALTTKAVAAFCRVKEERGVYERRLARDLVEVVELEP</sequence>
<dbReference type="AlphaFoldDB" id="A0AAV9JQW8"/>
<name>A0AAV9JQW8_9PEZI</name>
<evidence type="ECO:0000313" key="2">
    <source>
        <dbReference type="Proteomes" id="UP001324427"/>
    </source>
</evidence>
<dbReference type="Proteomes" id="UP001324427">
    <property type="component" value="Unassembled WGS sequence"/>
</dbReference>
<gene>
    <name evidence="1" type="ORF">LTR36_010732</name>
</gene>
<dbReference type="EMBL" id="JAVFHQ010000009">
    <property type="protein sequence ID" value="KAK4548012.1"/>
    <property type="molecule type" value="Genomic_DNA"/>
</dbReference>
<proteinExistence type="predicted"/>
<evidence type="ECO:0000313" key="1">
    <source>
        <dbReference type="EMBL" id="KAK4548012.1"/>
    </source>
</evidence>
<keyword evidence="2" id="KW-1185">Reference proteome</keyword>
<reference evidence="1 2" key="1">
    <citation type="submission" date="2021-11" db="EMBL/GenBank/DDBJ databases">
        <title>Black yeast isolated from Biological Soil Crust.</title>
        <authorList>
            <person name="Kurbessoian T."/>
        </authorList>
    </citation>
    <scope>NUCLEOTIDE SEQUENCE [LARGE SCALE GENOMIC DNA]</scope>
    <source>
        <strain evidence="1 2">CCFEE 5522</strain>
    </source>
</reference>
<organism evidence="1 2">
    <name type="scientific">Oleoguttula mirabilis</name>
    <dbReference type="NCBI Taxonomy" id="1507867"/>
    <lineage>
        <taxon>Eukaryota</taxon>
        <taxon>Fungi</taxon>
        <taxon>Dikarya</taxon>
        <taxon>Ascomycota</taxon>
        <taxon>Pezizomycotina</taxon>
        <taxon>Dothideomycetes</taxon>
        <taxon>Dothideomycetidae</taxon>
        <taxon>Mycosphaerellales</taxon>
        <taxon>Teratosphaeriaceae</taxon>
        <taxon>Oleoguttula</taxon>
    </lineage>
</organism>